<feature type="compositionally biased region" description="Polar residues" evidence="1">
    <location>
        <begin position="17"/>
        <end position="36"/>
    </location>
</feature>
<feature type="region of interest" description="Disordered" evidence="1">
    <location>
        <begin position="1"/>
        <end position="102"/>
    </location>
</feature>
<organism evidence="2 3">
    <name type="scientific">Mollisia scopiformis</name>
    <name type="common">Conifer needle endophyte fungus</name>
    <name type="synonym">Phialocephala scopiformis</name>
    <dbReference type="NCBI Taxonomy" id="149040"/>
    <lineage>
        <taxon>Eukaryota</taxon>
        <taxon>Fungi</taxon>
        <taxon>Dikarya</taxon>
        <taxon>Ascomycota</taxon>
        <taxon>Pezizomycotina</taxon>
        <taxon>Leotiomycetes</taxon>
        <taxon>Helotiales</taxon>
        <taxon>Mollisiaceae</taxon>
        <taxon>Mollisia</taxon>
    </lineage>
</organism>
<evidence type="ECO:0000313" key="2">
    <source>
        <dbReference type="EMBL" id="KUJ23377.1"/>
    </source>
</evidence>
<dbReference type="Proteomes" id="UP000070700">
    <property type="component" value="Unassembled WGS sequence"/>
</dbReference>
<proteinExistence type="predicted"/>
<evidence type="ECO:0000313" key="3">
    <source>
        <dbReference type="Proteomes" id="UP000070700"/>
    </source>
</evidence>
<sequence>MNPQVKAVKASRASDEMQVSPTPKSMEQKSAGQKSAGQKLKRKLDSTDKPPASASDGKKRKQDDALSATSKPTSSKQTRPSTATTKGKKATQQTSSTKAAPTKSEDQECRFCLDGDGKWAGFDEYAYKPEFYTELCFECKDTVLKNSCRVCKQLCIDDEYMLPEREDMCRTCERKAFDRILLGYGVGDYL</sequence>
<accession>A0A194XUJ3</accession>
<dbReference type="EMBL" id="KQ947405">
    <property type="protein sequence ID" value="KUJ23377.1"/>
    <property type="molecule type" value="Genomic_DNA"/>
</dbReference>
<dbReference type="InParanoid" id="A0A194XUJ3"/>
<gene>
    <name evidence="2" type="ORF">LY89DRAFT_755280</name>
</gene>
<keyword evidence="3" id="KW-1185">Reference proteome</keyword>
<dbReference type="KEGG" id="psco:LY89DRAFT_755280"/>
<reference evidence="2 3" key="1">
    <citation type="submission" date="2015-10" db="EMBL/GenBank/DDBJ databases">
        <title>Full genome of DAOMC 229536 Phialocephala scopiformis, a fungal endophyte of spruce producing the potent anti-insectan compound rugulosin.</title>
        <authorList>
            <consortium name="DOE Joint Genome Institute"/>
            <person name="Walker A.K."/>
            <person name="Frasz S.L."/>
            <person name="Seifert K.A."/>
            <person name="Miller J.D."/>
            <person name="Mondo S.J."/>
            <person name="Labutti K."/>
            <person name="Lipzen A."/>
            <person name="Dockter R."/>
            <person name="Kennedy M."/>
            <person name="Grigoriev I.V."/>
            <person name="Spatafora J.W."/>
        </authorList>
    </citation>
    <scope>NUCLEOTIDE SEQUENCE [LARGE SCALE GENOMIC DNA]</scope>
    <source>
        <strain evidence="2 3">CBS 120377</strain>
    </source>
</reference>
<feature type="compositionally biased region" description="Low complexity" evidence="1">
    <location>
        <begin position="80"/>
        <end position="102"/>
    </location>
</feature>
<dbReference type="GeneID" id="28831072"/>
<dbReference type="RefSeq" id="XP_018077732.1">
    <property type="nucleotide sequence ID" value="XM_018221346.1"/>
</dbReference>
<name>A0A194XUJ3_MOLSC</name>
<dbReference type="AlphaFoldDB" id="A0A194XUJ3"/>
<evidence type="ECO:0000256" key="1">
    <source>
        <dbReference type="SAM" id="MobiDB-lite"/>
    </source>
</evidence>
<feature type="compositionally biased region" description="Polar residues" evidence="1">
    <location>
        <begin position="67"/>
        <end position="79"/>
    </location>
</feature>
<protein>
    <submittedName>
        <fullName evidence="2">Uncharacterized protein</fullName>
    </submittedName>
</protein>